<keyword evidence="13" id="KW-1185">Reference proteome</keyword>
<evidence type="ECO:0000259" key="11">
    <source>
        <dbReference type="Pfam" id="PF00962"/>
    </source>
</evidence>
<evidence type="ECO:0000256" key="6">
    <source>
        <dbReference type="ARBA" id="ARBA00022723"/>
    </source>
</evidence>
<dbReference type="PANTHER" id="PTHR11409:SF37">
    <property type="entry name" value="ADENOSINE DEAMINASE DOMAIN-CONTAINING PROTEIN"/>
    <property type="match status" value="1"/>
</dbReference>
<dbReference type="GO" id="GO:0004000">
    <property type="term" value="F:adenosine deaminase activity"/>
    <property type="evidence" value="ECO:0007669"/>
    <property type="project" value="TreeGrafter"/>
</dbReference>
<feature type="region of interest" description="Disordered" evidence="10">
    <location>
        <begin position="29"/>
        <end position="68"/>
    </location>
</feature>
<comment type="subcellular location">
    <subcellularLocation>
        <location evidence="2">Secreted</location>
    </subcellularLocation>
</comment>
<evidence type="ECO:0000313" key="13">
    <source>
        <dbReference type="Proteomes" id="UP000799766"/>
    </source>
</evidence>
<dbReference type="InterPro" id="IPR001365">
    <property type="entry name" value="A_deaminase_dom"/>
</dbReference>
<accession>A0A6A6NPC5</accession>
<dbReference type="SUPFAM" id="SSF51556">
    <property type="entry name" value="Metallo-dependent hydrolases"/>
    <property type="match status" value="1"/>
</dbReference>
<reference evidence="12" key="1">
    <citation type="journal article" date="2020" name="Stud. Mycol.">
        <title>101 Dothideomycetes genomes: a test case for predicting lifestyles and emergence of pathogens.</title>
        <authorList>
            <person name="Haridas S."/>
            <person name="Albert R."/>
            <person name="Binder M."/>
            <person name="Bloem J."/>
            <person name="Labutti K."/>
            <person name="Salamov A."/>
            <person name="Andreopoulos B."/>
            <person name="Baker S."/>
            <person name="Barry K."/>
            <person name="Bills G."/>
            <person name="Bluhm B."/>
            <person name="Cannon C."/>
            <person name="Castanera R."/>
            <person name="Culley D."/>
            <person name="Daum C."/>
            <person name="Ezra D."/>
            <person name="Gonzalez J."/>
            <person name="Henrissat B."/>
            <person name="Kuo A."/>
            <person name="Liang C."/>
            <person name="Lipzen A."/>
            <person name="Lutzoni F."/>
            <person name="Magnuson J."/>
            <person name="Mondo S."/>
            <person name="Nolan M."/>
            <person name="Ohm R."/>
            <person name="Pangilinan J."/>
            <person name="Park H.-J."/>
            <person name="Ramirez L."/>
            <person name="Alfaro M."/>
            <person name="Sun H."/>
            <person name="Tritt A."/>
            <person name="Yoshinaga Y."/>
            <person name="Zwiers L.-H."/>
            <person name="Turgeon B."/>
            <person name="Goodwin S."/>
            <person name="Spatafora J."/>
            <person name="Crous P."/>
            <person name="Grigoriev I."/>
        </authorList>
    </citation>
    <scope>NUCLEOTIDE SEQUENCE</scope>
    <source>
        <strain evidence="12">ATCC 16933</strain>
    </source>
</reference>
<comment type="catalytic activity">
    <reaction evidence="9">
        <text>adenosine + H2O + H(+) = inosine + NH4(+)</text>
        <dbReference type="Rhea" id="RHEA:24408"/>
        <dbReference type="ChEBI" id="CHEBI:15377"/>
        <dbReference type="ChEBI" id="CHEBI:15378"/>
        <dbReference type="ChEBI" id="CHEBI:16335"/>
        <dbReference type="ChEBI" id="CHEBI:17596"/>
        <dbReference type="ChEBI" id="CHEBI:28938"/>
        <dbReference type="EC" id="3.5.4.4"/>
    </reaction>
</comment>
<dbReference type="EC" id="3.5.4.4" evidence="4"/>
<comment type="cofactor">
    <cofactor evidence="1">
        <name>Zn(2+)</name>
        <dbReference type="ChEBI" id="CHEBI:29105"/>
    </cofactor>
</comment>
<evidence type="ECO:0000313" key="12">
    <source>
        <dbReference type="EMBL" id="KAF2453143.1"/>
    </source>
</evidence>
<evidence type="ECO:0000256" key="4">
    <source>
        <dbReference type="ARBA" id="ARBA00012784"/>
    </source>
</evidence>
<dbReference type="PANTHER" id="PTHR11409">
    <property type="entry name" value="ADENOSINE DEAMINASE"/>
    <property type="match status" value="1"/>
</dbReference>
<dbReference type="InterPro" id="IPR006330">
    <property type="entry name" value="Ado/ade_deaminase"/>
</dbReference>
<organism evidence="12 13">
    <name type="scientific">Lineolata rhizophorae</name>
    <dbReference type="NCBI Taxonomy" id="578093"/>
    <lineage>
        <taxon>Eukaryota</taxon>
        <taxon>Fungi</taxon>
        <taxon>Dikarya</taxon>
        <taxon>Ascomycota</taxon>
        <taxon>Pezizomycotina</taxon>
        <taxon>Dothideomycetes</taxon>
        <taxon>Dothideomycetes incertae sedis</taxon>
        <taxon>Lineolatales</taxon>
        <taxon>Lineolataceae</taxon>
        <taxon>Lineolata</taxon>
    </lineage>
</organism>
<dbReference type="GO" id="GO:0005576">
    <property type="term" value="C:extracellular region"/>
    <property type="evidence" value="ECO:0007669"/>
    <property type="project" value="UniProtKB-SubCell"/>
</dbReference>
<dbReference type="AlphaFoldDB" id="A0A6A6NPC5"/>
<evidence type="ECO:0000256" key="9">
    <source>
        <dbReference type="ARBA" id="ARBA00047764"/>
    </source>
</evidence>
<dbReference type="Gene3D" id="3.20.20.140">
    <property type="entry name" value="Metal-dependent hydrolases"/>
    <property type="match status" value="1"/>
</dbReference>
<keyword evidence="7" id="KW-0732">Signal</keyword>
<evidence type="ECO:0000256" key="1">
    <source>
        <dbReference type="ARBA" id="ARBA00001947"/>
    </source>
</evidence>
<evidence type="ECO:0000256" key="8">
    <source>
        <dbReference type="ARBA" id="ARBA00022801"/>
    </source>
</evidence>
<dbReference type="FunFam" id="3.20.20.140:FF:000017">
    <property type="entry name" value="Adenosine deaminase 2"/>
    <property type="match status" value="1"/>
</dbReference>
<dbReference type="InterPro" id="IPR032466">
    <property type="entry name" value="Metal_Hydrolase"/>
</dbReference>
<evidence type="ECO:0000256" key="5">
    <source>
        <dbReference type="ARBA" id="ARBA00022525"/>
    </source>
</evidence>
<keyword evidence="5" id="KW-0964">Secreted</keyword>
<dbReference type="GO" id="GO:0046872">
    <property type="term" value="F:metal ion binding"/>
    <property type="evidence" value="ECO:0007669"/>
    <property type="project" value="UniProtKB-KW"/>
</dbReference>
<dbReference type="OrthoDB" id="7202371at2759"/>
<comment type="similarity">
    <text evidence="3">Belongs to the metallo-dependent hydrolases superfamily. Adenosine and AMP deaminases family. ADGF subfamily.</text>
</comment>
<dbReference type="EMBL" id="MU001699">
    <property type="protein sequence ID" value="KAF2453143.1"/>
    <property type="molecule type" value="Genomic_DNA"/>
</dbReference>
<gene>
    <name evidence="12" type="ORF">BDY21DRAFT_141847</name>
</gene>
<name>A0A6A6NPC5_9PEZI</name>
<dbReference type="Proteomes" id="UP000799766">
    <property type="component" value="Unassembled WGS sequence"/>
</dbReference>
<dbReference type="GO" id="GO:0046103">
    <property type="term" value="P:inosine biosynthetic process"/>
    <property type="evidence" value="ECO:0007669"/>
    <property type="project" value="TreeGrafter"/>
</dbReference>
<feature type="domain" description="Adenosine deaminase" evidence="11">
    <location>
        <begin position="318"/>
        <end position="612"/>
    </location>
</feature>
<keyword evidence="8" id="KW-0378">Hydrolase</keyword>
<evidence type="ECO:0000256" key="2">
    <source>
        <dbReference type="ARBA" id="ARBA00004613"/>
    </source>
</evidence>
<sequence length="644" mass="74505">MPTESDANLTKRPHRTWSLNPIHWLSKSSCETSRSKAGRDSPVPQPNRLTDKKRKHAVSVNMPPADEKTKDYQAVFNSQLQQKKESNPYPTYREKLLQTEESQEWCRKARETASEAERRANGIVLKIREHERENHFGNKASEAIPEPDKLDMGGQFLTNKERIESSKLFKISMMLPKGCHQHLHFNAELQPEMLIEKAREKDNMFIRSTRPLLSPKDYDEAEMVFNILPVDTPEADLFSPSYNPEFKAAGSQPWMRWNMFRKIFAKKRAELSDPDQKDAEKWIQHKMIISEPEVYGIGQTVNGIWARFNQSTRCFKGLLNYESVYRWYIRAAIEDMIDEKVMYAELRPMLMDKFIPTDDGIGKCDHFAQMDILLEEVQKKQAELKKHDELHGTREFDKFPFGLKIIYCTPRSIPKARMEAELQDCLKLKLKYPNLICGFDLVGAEDRPNHIGFYMDELSAFVETCKAMEIEIPFMFHAGETLLDTGGSRYARNSNLYDSVLLNAKRIGHGYSLMKHPLLIEKFKEKDICIELCPISNELLHLCRNVKEHVFPQLLAAGIPCTINSDNPSLFSSSLSHEYYQVMVGSPTMSVHGWRQLIEWSIQYSCLSDAQKVDGEKIFARDWKGFCQWVVDEYGAYADGLDIE</sequence>
<protein>
    <recommendedName>
        <fullName evidence="4">adenosine deaminase</fullName>
        <ecNumber evidence="4">3.5.4.4</ecNumber>
    </recommendedName>
</protein>
<proteinExistence type="inferred from homology"/>
<dbReference type="Pfam" id="PF00962">
    <property type="entry name" value="A_deaminase"/>
    <property type="match status" value="1"/>
</dbReference>
<keyword evidence="6" id="KW-0479">Metal-binding</keyword>
<dbReference type="GO" id="GO:0006154">
    <property type="term" value="P:adenosine catabolic process"/>
    <property type="evidence" value="ECO:0007669"/>
    <property type="project" value="TreeGrafter"/>
</dbReference>
<evidence type="ECO:0000256" key="10">
    <source>
        <dbReference type="SAM" id="MobiDB-lite"/>
    </source>
</evidence>
<evidence type="ECO:0000256" key="7">
    <source>
        <dbReference type="ARBA" id="ARBA00022729"/>
    </source>
</evidence>
<evidence type="ECO:0000256" key="3">
    <source>
        <dbReference type="ARBA" id="ARBA00006083"/>
    </source>
</evidence>